<dbReference type="Proteomes" id="UP000634672">
    <property type="component" value="Unassembled WGS sequence"/>
</dbReference>
<proteinExistence type="predicted"/>
<name>A0ABR7HBH6_9FIRM</name>
<sequence>MSSYILIRKGEQKVCENSVNTRKIAGFQAAKEGKSYAAVDGYFHPLFVVAKNEKVSKQEFNCFVKIDIKPSRQM</sequence>
<keyword evidence="2" id="KW-1185">Reference proteome</keyword>
<gene>
    <name evidence="1" type="ORF">H8S75_21625</name>
</gene>
<reference evidence="1 2" key="1">
    <citation type="submission" date="2020-08" db="EMBL/GenBank/DDBJ databases">
        <title>Genome public.</title>
        <authorList>
            <person name="Liu C."/>
            <person name="Sun Q."/>
        </authorList>
    </citation>
    <scope>NUCLEOTIDE SEQUENCE [LARGE SCALE GENOMIC DNA]</scope>
    <source>
        <strain evidence="1 2">NSJ-66</strain>
    </source>
</reference>
<evidence type="ECO:0000313" key="2">
    <source>
        <dbReference type="Proteomes" id="UP000634672"/>
    </source>
</evidence>
<evidence type="ECO:0000313" key="1">
    <source>
        <dbReference type="EMBL" id="MBC5710551.1"/>
    </source>
</evidence>
<organism evidence="1 2">
    <name type="scientific">Hungatella hominis</name>
    <dbReference type="NCBI Taxonomy" id="2763050"/>
    <lineage>
        <taxon>Bacteria</taxon>
        <taxon>Bacillati</taxon>
        <taxon>Bacillota</taxon>
        <taxon>Clostridia</taxon>
        <taxon>Lachnospirales</taxon>
        <taxon>Lachnospiraceae</taxon>
        <taxon>Hungatella</taxon>
    </lineage>
</organism>
<protein>
    <submittedName>
        <fullName evidence="1">Uncharacterized protein</fullName>
    </submittedName>
</protein>
<dbReference type="EMBL" id="JACOPB010000012">
    <property type="protein sequence ID" value="MBC5710551.1"/>
    <property type="molecule type" value="Genomic_DNA"/>
</dbReference>
<dbReference type="RefSeq" id="WP_187023327.1">
    <property type="nucleotide sequence ID" value="NZ_JACOPB010000012.1"/>
</dbReference>
<accession>A0ABR7HBH6</accession>
<comment type="caution">
    <text evidence="1">The sequence shown here is derived from an EMBL/GenBank/DDBJ whole genome shotgun (WGS) entry which is preliminary data.</text>
</comment>